<evidence type="ECO:0000313" key="1">
    <source>
        <dbReference type="EMBL" id="GHI84136.1"/>
    </source>
</evidence>
<comment type="caution">
    <text evidence="1">The sequence shown here is derived from an EMBL/GenBank/DDBJ whole genome shotgun (WGS) entry which is preliminary data.</text>
</comment>
<dbReference type="Proteomes" id="UP000600026">
    <property type="component" value="Unassembled WGS sequence"/>
</dbReference>
<protein>
    <submittedName>
        <fullName evidence="1">Uncharacterized protein</fullName>
    </submittedName>
</protein>
<evidence type="ECO:0000313" key="2">
    <source>
        <dbReference type="Proteomes" id="UP000600026"/>
    </source>
</evidence>
<proteinExistence type="predicted"/>
<reference evidence="1" key="1">
    <citation type="submission" date="2020-09" db="EMBL/GenBank/DDBJ databases">
        <title>Whole genome shotgun sequence of Streptomyces xanthophaeus NBRC 12829.</title>
        <authorList>
            <person name="Komaki H."/>
            <person name="Tamura T."/>
        </authorList>
    </citation>
    <scope>NUCLEOTIDE SEQUENCE</scope>
    <source>
        <strain evidence="1">NBRC 12829</strain>
    </source>
</reference>
<accession>A0A919GTK1</accession>
<organism evidence="1 2">
    <name type="scientific">Streptomyces xanthophaeus</name>
    <dbReference type="NCBI Taxonomy" id="67385"/>
    <lineage>
        <taxon>Bacteria</taxon>
        <taxon>Bacillati</taxon>
        <taxon>Actinomycetota</taxon>
        <taxon>Actinomycetes</taxon>
        <taxon>Kitasatosporales</taxon>
        <taxon>Streptomycetaceae</taxon>
        <taxon>Streptomyces</taxon>
    </lineage>
</organism>
<dbReference type="AlphaFoldDB" id="A0A919GTK1"/>
<gene>
    <name evidence="1" type="ORF">Sxan_15000</name>
</gene>
<keyword evidence="2" id="KW-1185">Reference proteome</keyword>
<dbReference type="RefSeq" id="WP_051902142.1">
    <property type="nucleotide sequence ID" value="NZ_BNEE01000004.1"/>
</dbReference>
<dbReference type="EMBL" id="BNEE01000004">
    <property type="protein sequence ID" value="GHI84136.1"/>
    <property type="molecule type" value="Genomic_DNA"/>
</dbReference>
<dbReference type="OrthoDB" id="3818700at2"/>
<name>A0A919GTK1_9ACTN</name>
<sequence>MAVAEDGADRKVDFPPVDNGLDYLLSVVHHLAPRAVDTQPTARELKYAVLHLQAAVEVLLKARLLREHWSLVFSRVDVKDATKQNFKQGNFSSTTPEETVRRLREIAGLKFAKADLDAMTALVKDRNALQHYGLTASAEAIESRAAEVLDFLIRFLDEQLLPGLESDERARSEADMVLVRQGLVKIRSFVSTRMARLERQLTPRLGSTVECPACRQMAYVIQEGKLASCLFCTHQPDGCEEWDGFGVESQLAAIEYAGRVLGTEWKPGGKADPSDPFTDPSTPPVERCLTCGDNAVVLGARIALHPERDVAFCFACTRKYDRCEECRNQISPDGYPYDQPYENEKLCRKCFHFKLQLLGVI</sequence>